<reference evidence="1 2" key="1">
    <citation type="submission" date="2019-11" db="EMBL/GenBank/DDBJ databases">
        <title>Whole genome sequence of Oryza granulata.</title>
        <authorList>
            <person name="Li W."/>
        </authorList>
    </citation>
    <scope>NUCLEOTIDE SEQUENCE [LARGE SCALE GENOMIC DNA]</scope>
    <source>
        <strain evidence="2">cv. Menghai</strain>
        <tissue evidence="1">Leaf</tissue>
    </source>
</reference>
<keyword evidence="2" id="KW-1185">Reference proteome</keyword>
<protein>
    <submittedName>
        <fullName evidence="1">Uncharacterized protein</fullName>
    </submittedName>
</protein>
<evidence type="ECO:0000313" key="2">
    <source>
        <dbReference type="Proteomes" id="UP000479710"/>
    </source>
</evidence>
<accession>A0A6G1DC63</accession>
<dbReference type="EMBL" id="SPHZ02000006">
    <property type="protein sequence ID" value="KAF0909754.1"/>
    <property type="molecule type" value="Genomic_DNA"/>
</dbReference>
<gene>
    <name evidence="1" type="ORF">E2562_000080</name>
</gene>
<sequence length="82" mass="9087">MRDLQLSLNQMQRVCLEAVLHELQTVAPASASTAAVTIADTIPVNDEDNILNVVEQVNKLVYVRTLRARYSRSPFLGFTAIS</sequence>
<name>A0A6G1DC63_9ORYZ</name>
<organism evidence="1 2">
    <name type="scientific">Oryza meyeriana var. granulata</name>
    <dbReference type="NCBI Taxonomy" id="110450"/>
    <lineage>
        <taxon>Eukaryota</taxon>
        <taxon>Viridiplantae</taxon>
        <taxon>Streptophyta</taxon>
        <taxon>Embryophyta</taxon>
        <taxon>Tracheophyta</taxon>
        <taxon>Spermatophyta</taxon>
        <taxon>Magnoliopsida</taxon>
        <taxon>Liliopsida</taxon>
        <taxon>Poales</taxon>
        <taxon>Poaceae</taxon>
        <taxon>BOP clade</taxon>
        <taxon>Oryzoideae</taxon>
        <taxon>Oryzeae</taxon>
        <taxon>Oryzinae</taxon>
        <taxon>Oryza</taxon>
        <taxon>Oryza meyeriana</taxon>
    </lineage>
</organism>
<evidence type="ECO:0000313" key="1">
    <source>
        <dbReference type="EMBL" id="KAF0909754.1"/>
    </source>
</evidence>
<proteinExistence type="predicted"/>
<comment type="caution">
    <text evidence="1">The sequence shown here is derived from an EMBL/GenBank/DDBJ whole genome shotgun (WGS) entry which is preliminary data.</text>
</comment>
<dbReference type="Proteomes" id="UP000479710">
    <property type="component" value="Unassembled WGS sequence"/>
</dbReference>
<dbReference type="AlphaFoldDB" id="A0A6G1DC63"/>